<feature type="signal peptide" evidence="1">
    <location>
        <begin position="1"/>
        <end position="27"/>
    </location>
</feature>
<dbReference type="RefSeq" id="WP_224789438.1">
    <property type="nucleotide sequence ID" value="NZ_CABVHU010000007.1"/>
</dbReference>
<evidence type="ECO:0000313" key="3">
    <source>
        <dbReference type="EMBL" id="VVO39840.1"/>
    </source>
</evidence>
<dbReference type="EMBL" id="CABVHW010000032">
    <property type="protein sequence ID" value="VVO39840.1"/>
    <property type="molecule type" value="Genomic_DNA"/>
</dbReference>
<dbReference type="Proteomes" id="UP000381093">
    <property type="component" value="Unassembled WGS sequence"/>
</dbReference>
<name>A0A5E7CSQ9_PSEFL</name>
<proteinExistence type="predicted"/>
<accession>A0A5E7CSQ9</accession>
<dbReference type="Proteomes" id="UP000409037">
    <property type="component" value="Unassembled WGS sequence"/>
</dbReference>
<protein>
    <submittedName>
        <fullName evidence="2">Uncharacterized protein</fullName>
    </submittedName>
</protein>
<feature type="chain" id="PRO_5044097131" evidence="1">
    <location>
        <begin position="28"/>
        <end position="136"/>
    </location>
</feature>
<evidence type="ECO:0000313" key="2">
    <source>
        <dbReference type="EMBL" id="VVO04988.1"/>
    </source>
</evidence>
<evidence type="ECO:0000256" key="1">
    <source>
        <dbReference type="SAM" id="SignalP"/>
    </source>
</evidence>
<dbReference type="AlphaFoldDB" id="A0A5E7CSQ9"/>
<evidence type="ECO:0000313" key="5">
    <source>
        <dbReference type="Proteomes" id="UP000409037"/>
    </source>
</evidence>
<evidence type="ECO:0000313" key="4">
    <source>
        <dbReference type="Proteomes" id="UP000381093"/>
    </source>
</evidence>
<dbReference type="EMBL" id="CABVHU010000007">
    <property type="protein sequence ID" value="VVO04988.1"/>
    <property type="molecule type" value="Genomic_DNA"/>
</dbReference>
<keyword evidence="1" id="KW-0732">Signal</keyword>
<organism evidence="2 5">
    <name type="scientific">Pseudomonas fluorescens</name>
    <dbReference type="NCBI Taxonomy" id="294"/>
    <lineage>
        <taxon>Bacteria</taxon>
        <taxon>Pseudomonadati</taxon>
        <taxon>Pseudomonadota</taxon>
        <taxon>Gammaproteobacteria</taxon>
        <taxon>Pseudomonadales</taxon>
        <taxon>Pseudomonadaceae</taxon>
        <taxon>Pseudomonas</taxon>
    </lineage>
</organism>
<gene>
    <name evidence="3" type="ORF">PS710_05747</name>
    <name evidence="2" type="ORF">PS833_02961</name>
</gene>
<reference evidence="4 5" key="1">
    <citation type="submission" date="2019-09" db="EMBL/GenBank/DDBJ databases">
        <authorList>
            <person name="Chandra G."/>
            <person name="Truman W A."/>
        </authorList>
    </citation>
    <scope>NUCLEOTIDE SEQUENCE [LARGE SCALE GENOMIC DNA]</scope>
    <source>
        <strain evidence="3">PS710</strain>
        <strain evidence="2">PS833</strain>
    </source>
</reference>
<sequence length="136" mass="14578" precursor="true">MEFNKMLKNAGLLATICAACVAVSANADTTIFTASISSDGKVLAQNPQWITGVEHNAQKDYFADYKINFKSDVYKNAPGFCSVSLTDSRSNDDIFYGQARLGAMPKQSHVTVITQLAGKSGPAGDGSQNFMLLCIK</sequence>